<accession>A0ACD1HY66</accession>
<protein>
    <submittedName>
        <fullName evidence="1">Uncharacterized protein</fullName>
    </submittedName>
</protein>
<evidence type="ECO:0000313" key="2">
    <source>
        <dbReference type="Proteomes" id="UP000249748"/>
    </source>
</evidence>
<dbReference type="Proteomes" id="UP000249748">
    <property type="component" value="Unassembled WGS sequence"/>
</dbReference>
<keyword evidence="2" id="KW-1185">Reference proteome</keyword>
<name>A0ACD1HY66_9EURO</name>
<organism evidence="1 2">
    <name type="scientific">Aspergillus costaricaensis CBS 115574</name>
    <dbReference type="NCBI Taxonomy" id="1448317"/>
    <lineage>
        <taxon>Eukaryota</taxon>
        <taxon>Fungi</taxon>
        <taxon>Dikarya</taxon>
        <taxon>Ascomycota</taxon>
        <taxon>Pezizomycotina</taxon>
        <taxon>Eurotiomycetes</taxon>
        <taxon>Eurotiomycetidae</taxon>
        <taxon>Eurotiales</taxon>
        <taxon>Aspergillaceae</taxon>
        <taxon>Aspergillus</taxon>
        <taxon>Aspergillus subgen. Circumdati</taxon>
    </lineage>
</organism>
<sequence length="64" mass="7160">LAFVHTHRCFYPRLAGDEASISVWTDDWDLCRQRMALVWGKSRLRVGKGVGTEGAWGNMGHIGS</sequence>
<dbReference type="EMBL" id="KZ824603">
    <property type="protein sequence ID" value="RAK82965.1"/>
    <property type="molecule type" value="Genomic_DNA"/>
</dbReference>
<proteinExistence type="predicted"/>
<feature type="non-terminal residue" evidence="1">
    <location>
        <position position="1"/>
    </location>
</feature>
<evidence type="ECO:0000313" key="1">
    <source>
        <dbReference type="EMBL" id="RAK82965.1"/>
    </source>
</evidence>
<reference evidence="1" key="1">
    <citation type="submission" date="2018-02" db="EMBL/GenBank/DDBJ databases">
        <title>The genomes of Aspergillus section Nigri reveals drivers in fungal speciation.</title>
        <authorList>
            <consortium name="DOE Joint Genome Institute"/>
            <person name="Vesth T.C."/>
            <person name="Nybo J."/>
            <person name="Theobald S."/>
            <person name="Brandl J."/>
            <person name="Frisvad J.C."/>
            <person name="Nielsen K.F."/>
            <person name="Lyhne E.K."/>
            <person name="Kogle M.E."/>
            <person name="Kuo A."/>
            <person name="Riley R."/>
            <person name="Clum A."/>
            <person name="Nolan M."/>
            <person name="Lipzen A."/>
            <person name="Salamov A."/>
            <person name="Henrissat B."/>
            <person name="Wiebenga A."/>
            <person name="De vries R.P."/>
            <person name="Grigoriev I.V."/>
            <person name="Mortensen U.H."/>
            <person name="Andersen M.R."/>
            <person name="Baker S.E."/>
        </authorList>
    </citation>
    <scope>NUCLEOTIDE SEQUENCE</scope>
    <source>
        <strain evidence="1">CBS 115574</strain>
    </source>
</reference>
<gene>
    <name evidence="1" type="ORF">BO79DRAFT_162146</name>
</gene>